<name>A0A7W6WLU7_9PROT</name>
<dbReference type="AlphaFoldDB" id="A0A7W6WLU7"/>
<comment type="caution">
    <text evidence="1">The sequence shown here is derived from an EMBL/GenBank/DDBJ whole genome shotgun (WGS) entry which is preliminary data.</text>
</comment>
<evidence type="ECO:0000313" key="1">
    <source>
        <dbReference type="EMBL" id="MBB4286802.1"/>
    </source>
</evidence>
<evidence type="ECO:0000313" key="2">
    <source>
        <dbReference type="Proteomes" id="UP000555728"/>
    </source>
</evidence>
<dbReference type="RefSeq" id="WP_281392932.1">
    <property type="nucleotide sequence ID" value="NZ_JACIGI010000021.1"/>
</dbReference>
<proteinExistence type="predicted"/>
<dbReference type="PROSITE" id="PS51257">
    <property type="entry name" value="PROKAR_LIPOPROTEIN"/>
    <property type="match status" value="1"/>
</dbReference>
<organism evidence="1 2">
    <name type="scientific">Roseospira goensis</name>
    <dbReference type="NCBI Taxonomy" id="391922"/>
    <lineage>
        <taxon>Bacteria</taxon>
        <taxon>Pseudomonadati</taxon>
        <taxon>Pseudomonadota</taxon>
        <taxon>Alphaproteobacteria</taxon>
        <taxon>Rhodospirillales</taxon>
        <taxon>Rhodospirillaceae</taxon>
        <taxon>Roseospira</taxon>
    </lineage>
</organism>
<accession>A0A7W6WLU7</accession>
<keyword evidence="2" id="KW-1185">Reference proteome</keyword>
<dbReference type="EMBL" id="JACIGI010000021">
    <property type="protein sequence ID" value="MBB4286802.1"/>
    <property type="molecule type" value="Genomic_DNA"/>
</dbReference>
<reference evidence="1 2" key="1">
    <citation type="submission" date="2020-08" db="EMBL/GenBank/DDBJ databases">
        <title>Genome sequencing of Purple Non-Sulfur Bacteria from various extreme environments.</title>
        <authorList>
            <person name="Mayer M."/>
        </authorList>
    </citation>
    <scope>NUCLEOTIDE SEQUENCE [LARGE SCALE GENOMIC DNA]</scope>
    <source>
        <strain evidence="1 2">JA135</strain>
    </source>
</reference>
<sequence length="40" mass="3998">MLRAGVVGLAVLVAACECVSVRGEAGSRSGVEDVEIAIPL</sequence>
<protein>
    <submittedName>
        <fullName evidence="1">Uncharacterized protein</fullName>
    </submittedName>
</protein>
<gene>
    <name evidence="1" type="ORF">GGD88_002543</name>
</gene>
<dbReference type="Proteomes" id="UP000555728">
    <property type="component" value="Unassembled WGS sequence"/>
</dbReference>